<dbReference type="InterPro" id="IPR023213">
    <property type="entry name" value="CAT-like_dom_sf"/>
</dbReference>
<dbReference type="Gene3D" id="3.30.559.10">
    <property type="entry name" value="Chloramphenicol acetyltransferase-like domain"/>
    <property type="match status" value="5"/>
</dbReference>
<name>A0A0D3HAH4_9ORYZ</name>
<keyword evidence="4" id="KW-1185">Reference proteome</keyword>
<feature type="compositionally biased region" description="Basic and acidic residues" evidence="2">
    <location>
        <begin position="20"/>
        <end position="34"/>
    </location>
</feature>
<evidence type="ECO:0000313" key="3">
    <source>
        <dbReference type="EnsemblPlants" id="OBART10G00320.2"/>
    </source>
</evidence>
<dbReference type="Gramene" id="OBART10G00320.2">
    <property type="protein sequence ID" value="OBART10G00320.2"/>
    <property type="gene ID" value="OBART10G00320"/>
</dbReference>
<dbReference type="HOGENOM" id="CLU_012242_0_0_1"/>
<feature type="region of interest" description="Disordered" evidence="2">
    <location>
        <begin position="1"/>
        <end position="34"/>
    </location>
</feature>
<evidence type="ECO:0000256" key="1">
    <source>
        <dbReference type="ARBA" id="ARBA00009861"/>
    </source>
</evidence>
<accession>A0A0D3HAH4</accession>
<dbReference type="STRING" id="65489.A0A0D3HAH4"/>
<dbReference type="InterPro" id="IPR050898">
    <property type="entry name" value="Plant_acyltransferase"/>
</dbReference>
<dbReference type="Pfam" id="PF02458">
    <property type="entry name" value="Transferase"/>
    <property type="match status" value="3"/>
</dbReference>
<organism evidence="3">
    <name type="scientific">Oryza barthii</name>
    <dbReference type="NCBI Taxonomy" id="65489"/>
    <lineage>
        <taxon>Eukaryota</taxon>
        <taxon>Viridiplantae</taxon>
        <taxon>Streptophyta</taxon>
        <taxon>Embryophyta</taxon>
        <taxon>Tracheophyta</taxon>
        <taxon>Spermatophyta</taxon>
        <taxon>Magnoliopsida</taxon>
        <taxon>Liliopsida</taxon>
        <taxon>Poales</taxon>
        <taxon>Poaceae</taxon>
        <taxon>BOP clade</taxon>
        <taxon>Oryzoideae</taxon>
        <taxon>Oryzeae</taxon>
        <taxon>Oryzinae</taxon>
        <taxon>Oryza</taxon>
    </lineage>
</organism>
<dbReference type="PANTHER" id="PTHR31147">
    <property type="entry name" value="ACYL TRANSFERASE 4"/>
    <property type="match status" value="1"/>
</dbReference>
<dbReference type="GO" id="GO:0050734">
    <property type="term" value="F:hydroxycinnamoyltransferase activity"/>
    <property type="evidence" value="ECO:0007669"/>
    <property type="project" value="UniProtKB-ARBA"/>
</dbReference>
<evidence type="ECO:0000256" key="2">
    <source>
        <dbReference type="SAM" id="MobiDB-lite"/>
    </source>
</evidence>
<protein>
    <submittedName>
        <fullName evidence="3">Uncharacterized protein</fullName>
    </submittedName>
</protein>
<dbReference type="eggNOG" id="ENOG502QUSI">
    <property type="taxonomic scope" value="Eukaryota"/>
</dbReference>
<sequence>MKTFSARRSRAELVAPSRPTPRDTKILSDLDDFPNHHEYTPELFFRVSGDDDQPPPPDQTKWATTVFRTALAEALVYLYTMAGRLRMLPSGKLAVDCTEEGVVLVAAEADLRLADLGEPLLPPFPCVGELVCHNSIVGDIRVVLGKPLVFLQVTEFKCGGFAIGLHMNHCIADGFGLTLFVKAIADLARGEPRPLALPVWERHLLMVRAPPSVAAAYPAFKPLIDGGASSGNDDVMLTTPLDTMVTRHFLFGRREMAALRRHLPAHLSRRCTDFELLAAVLWRCRTAALFYAPHRQVCLDLPSNASGRRMRRRHGVHVPEGYYGNALAYTIVHASAGELCGGTLGHTVEVVCEAKLRMTEEYVRSTVDLLVSLRQRGRALVFDGVFVVSDATRLVGELDFGRGGEWVGAGVAQPMRATFLVRCRDADGEDAVAASMLLPPPAMDKFAEDIAEALLITSRLLVARRSKPELVAPSRPTPQDTKLLSDLDDFRNHYEYTPLVAFFRTSSTGNIPSAPPPQMTIRRAIAEALVYYYPLAGRLRELPCGKLVVDCTEEGVVFVAAEADLRLADLGEPLLLPFPCSGELLVCDNARSDSLHVAVVDKPLIFMQVTEFKCGGFAIAMQGNHCVADGFGASQFMNAIADLARGEPRPGERWRSQGLHIPEGYYGNALAYSIANASAGDLCGGTLGQTVELVCEARLQVREEYVRSTVDLMASLRGRGMVFDGVYVVSDLTRLFAELDFGRGDWVVSGMAQPMLATFLVRCRNTDGEDAVAASMLLPPPVMERFAEEIAGLMTTSSSSHPNRQLPSRLYGFPIYASRSYLHHILEGYYGNALAYSIADASASDLCGGTLGQMVELVCEARLRVSEEYVRSTVDLMALLRGRGMVFDGVYVVSNLTRLDFGRGEWVVSGMAQPMLATFLVRCRNGDDEDAVAASMLLPPPFLNAIADLARGEPRPLVLPMWERHLLMARAPPSVTAAFPAFKPLIDAPAAPT</sequence>
<comment type="similarity">
    <text evidence="1">Belongs to the plant acyltransferase family.</text>
</comment>
<proteinExistence type="inferred from homology"/>
<dbReference type="PaxDb" id="65489-OBART10G00320.2"/>
<dbReference type="AlphaFoldDB" id="A0A0D3HAH4"/>
<evidence type="ECO:0000313" key="4">
    <source>
        <dbReference type="Proteomes" id="UP000026960"/>
    </source>
</evidence>
<dbReference type="Proteomes" id="UP000026960">
    <property type="component" value="Chromosome 10"/>
</dbReference>
<dbReference type="EnsemblPlants" id="OBART10G00320.2">
    <property type="protein sequence ID" value="OBART10G00320.2"/>
    <property type="gene ID" value="OBART10G00320"/>
</dbReference>
<reference evidence="3" key="2">
    <citation type="submission" date="2015-03" db="UniProtKB">
        <authorList>
            <consortium name="EnsemblPlants"/>
        </authorList>
    </citation>
    <scope>IDENTIFICATION</scope>
</reference>
<reference evidence="3" key="1">
    <citation type="journal article" date="2009" name="Rice">
        <title>De Novo Next Generation Sequencing of Plant Genomes.</title>
        <authorList>
            <person name="Rounsley S."/>
            <person name="Marri P.R."/>
            <person name="Yu Y."/>
            <person name="He R."/>
            <person name="Sisneros N."/>
            <person name="Goicoechea J.L."/>
            <person name="Lee S.J."/>
            <person name="Angelova A."/>
            <person name="Kudrna D."/>
            <person name="Luo M."/>
            <person name="Affourtit J."/>
            <person name="Desany B."/>
            <person name="Knight J."/>
            <person name="Niazi F."/>
            <person name="Egholm M."/>
            <person name="Wing R.A."/>
        </authorList>
    </citation>
    <scope>NUCLEOTIDE SEQUENCE [LARGE SCALE GENOMIC DNA]</scope>
    <source>
        <strain evidence="3">cv. IRGC 105608</strain>
    </source>
</reference>